<feature type="signal peptide" evidence="1">
    <location>
        <begin position="1"/>
        <end position="25"/>
    </location>
</feature>
<keyword evidence="1" id="KW-0732">Signal</keyword>
<evidence type="ECO:0000313" key="2">
    <source>
        <dbReference type="EMBL" id="KAL0481008.1"/>
    </source>
</evidence>
<dbReference type="EMBL" id="JAOPGA020000710">
    <property type="protein sequence ID" value="KAL0481008.1"/>
    <property type="molecule type" value="Genomic_DNA"/>
</dbReference>
<evidence type="ECO:0000256" key="1">
    <source>
        <dbReference type="SAM" id="SignalP"/>
    </source>
</evidence>
<organism evidence="2 3">
    <name type="scientific">Acrasis kona</name>
    <dbReference type="NCBI Taxonomy" id="1008807"/>
    <lineage>
        <taxon>Eukaryota</taxon>
        <taxon>Discoba</taxon>
        <taxon>Heterolobosea</taxon>
        <taxon>Tetramitia</taxon>
        <taxon>Eutetramitia</taxon>
        <taxon>Acrasidae</taxon>
        <taxon>Acrasis</taxon>
    </lineage>
</organism>
<reference evidence="2 3" key="1">
    <citation type="submission" date="2024-03" db="EMBL/GenBank/DDBJ databases">
        <title>The Acrasis kona genome and developmental transcriptomes reveal deep origins of eukaryotic multicellular pathways.</title>
        <authorList>
            <person name="Sheikh S."/>
            <person name="Fu C.-J."/>
            <person name="Brown M.W."/>
            <person name="Baldauf S.L."/>
        </authorList>
    </citation>
    <scope>NUCLEOTIDE SEQUENCE [LARGE SCALE GENOMIC DNA]</scope>
    <source>
        <strain evidence="2 3">ATCC MYA-3509</strain>
    </source>
</reference>
<keyword evidence="3" id="KW-1185">Reference proteome</keyword>
<dbReference type="Proteomes" id="UP001431209">
    <property type="component" value="Unassembled WGS sequence"/>
</dbReference>
<accession>A0AAW2YU97</accession>
<dbReference type="AlphaFoldDB" id="A0AAW2YU97"/>
<gene>
    <name evidence="2" type="ORF">AKO1_013643</name>
</gene>
<proteinExistence type="predicted"/>
<sequence>MVRQDPMNTASLAILLLFFALAALASDKVSVTLDIYSARINPLWHIEGDDRLQLLNLVRELYKNNNHCGVIANKLGYRGFKIVDSSNAQCIRVINSKEAEEYLLQSYIKFKANEGSALNDYGLNSVIQHVTSTIQSGITTIQESAQPLPRLSNIYVSGPDNVTEYNPDKWNNWEYQDWNNCYNYATDVLTNTFAQPGRGSGNESTAFTCESAWKASKRDGLLVYSETTGPAFNKTPALGHYVSLVIWPDVDFHWYRKDYSGYYSHKPGSGFVTNFDSSEQKIDSPSTADISPYTQNCGYMIAIPSRLKIN</sequence>
<comment type="caution">
    <text evidence="2">The sequence shown here is derived from an EMBL/GenBank/DDBJ whole genome shotgun (WGS) entry which is preliminary data.</text>
</comment>
<evidence type="ECO:0000313" key="3">
    <source>
        <dbReference type="Proteomes" id="UP001431209"/>
    </source>
</evidence>
<feature type="chain" id="PRO_5043991345" evidence="1">
    <location>
        <begin position="26"/>
        <end position="310"/>
    </location>
</feature>
<name>A0AAW2YU97_9EUKA</name>
<protein>
    <submittedName>
        <fullName evidence="2">Insoluble matrix shell protein</fullName>
    </submittedName>
</protein>